<dbReference type="InterPro" id="IPR038578">
    <property type="entry name" value="GT29-like_sf"/>
</dbReference>
<keyword evidence="4" id="KW-0808">Transferase</keyword>
<evidence type="ECO:0000256" key="2">
    <source>
        <dbReference type="ARBA" id="ARBA00006003"/>
    </source>
</evidence>
<evidence type="ECO:0000313" key="13">
    <source>
        <dbReference type="Proteomes" id="UP001190700"/>
    </source>
</evidence>
<dbReference type="GO" id="GO:0000139">
    <property type="term" value="C:Golgi membrane"/>
    <property type="evidence" value="ECO:0007669"/>
    <property type="project" value="UniProtKB-SubCell"/>
</dbReference>
<evidence type="ECO:0000256" key="8">
    <source>
        <dbReference type="ARBA" id="ARBA00023034"/>
    </source>
</evidence>
<reference evidence="12 13" key="1">
    <citation type="journal article" date="2015" name="Genome Biol. Evol.">
        <title>Comparative Genomics of a Bacterivorous Green Alga Reveals Evolutionary Causalities and Consequences of Phago-Mixotrophic Mode of Nutrition.</title>
        <authorList>
            <person name="Burns J.A."/>
            <person name="Paasch A."/>
            <person name="Narechania A."/>
            <person name="Kim E."/>
        </authorList>
    </citation>
    <scope>NUCLEOTIDE SEQUENCE [LARGE SCALE GENOMIC DNA]</scope>
    <source>
        <strain evidence="12 13">PLY_AMNH</strain>
    </source>
</reference>
<evidence type="ECO:0000256" key="4">
    <source>
        <dbReference type="ARBA" id="ARBA00022679"/>
    </source>
</evidence>
<dbReference type="EMBL" id="LGRX02012494">
    <property type="protein sequence ID" value="KAK3267302.1"/>
    <property type="molecule type" value="Genomic_DNA"/>
</dbReference>
<keyword evidence="7" id="KW-1133">Transmembrane helix</keyword>
<dbReference type="Gene3D" id="3.90.1480.20">
    <property type="entry name" value="Glycosyl transferase family 29"/>
    <property type="match status" value="1"/>
</dbReference>
<comment type="caution">
    <text evidence="12">The sequence shown here is derived from an EMBL/GenBank/DDBJ whole genome shotgun (WGS) entry which is preliminary data.</text>
</comment>
<evidence type="ECO:0000256" key="7">
    <source>
        <dbReference type="ARBA" id="ARBA00022989"/>
    </source>
</evidence>
<dbReference type="InterPro" id="IPR050943">
    <property type="entry name" value="Glycosyltr_29_Sialyltrsf"/>
</dbReference>
<evidence type="ECO:0000313" key="12">
    <source>
        <dbReference type="EMBL" id="KAK3267302.1"/>
    </source>
</evidence>
<dbReference type="GO" id="GO:0006491">
    <property type="term" value="P:N-glycan processing"/>
    <property type="evidence" value="ECO:0007669"/>
    <property type="project" value="TreeGrafter"/>
</dbReference>
<keyword evidence="5" id="KW-0812">Transmembrane</keyword>
<keyword evidence="10" id="KW-0325">Glycoprotein</keyword>
<dbReference type="InterPro" id="IPR001675">
    <property type="entry name" value="Glyco_trans_29"/>
</dbReference>
<dbReference type="AlphaFoldDB" id="A0AAE0L0D6"/>
<sequence length="248" mass="27563">MTHPTKAVAAAQALPSVRALKKQGPIKLGHLKGFRTCALVGNAGHLVKKKWGKYIDNHDLVVRFNTQELAKFQDHVGGKTGLRVLNHARSRQTCCPSEQGTRLPEKQSGKKIPAAFLLWHPGRQSEIKTACRKKFKGTTVFGLDQKFIGEEVGVMQGMRRDLMRLGMRGFGGWKQLTSGGHAILLLSRMCKYMSLYGFTTYKSAQKSPDQYGGRGRKSSSGKKWHDWGGESLAWRLLHASERATICSV</sequence>
<dbReference type="PANTHER" id="PTHR11987:SF53">
    <property type="entry name" value="ALPHA-2,8-SIALYLTRANSFERASE 8F-LIKE"/>
    <property type="match status" value="1"/>
</dbReference>
<evidence type="ECO:0000256" key="6">
    <source>
        <dbReference type="ARBA" id="ARBA00022968"/>
    </source>
</evidence>
<protein>
    <submittedName>
        <fullName evidence="12">Uncharacterized protein</fullName>
    </submittedName>
</protein>
<dbReference type="Proteomes" id="UP001190700">
    <property type="component" value="Unassembled WGS sequence"/>
</dbReference>
<evidence type="ECO:0000256" key="3">
    <source>
        <dbReference type="ARBA" id="ARBA00022676"/>
    </source>
</evidence>
<evidence type="ECO:0000256" key="5">
    <source>
        <dbReference type="ARBA" id="ARBA00022692"/>
    </source>
</evidence>
<proteinExistence type="inferred from homology"/>
<accession>A0AAE0L0D6</accession>
<keyword evidence="3" id="KW-0328">Glycosyltransferase</keyword>
<comment type="similarity">
    <text evidence="2">Belongs to the glycosyltransferase 29 family.</text>
</comment>
<keyword evidence="6" id="KW-0735">Signal-anchor</keyword>
<keyword evidence="13" id="KW-1185">Reference proteome</keyword>
<evidence type="ECO:0000256" key="11">
    <source>
        <dbReference type="SAM" id="MobiDB-lite"/>
    </source>
</evidence>
<keyword evidence="9" id="KW-0472">Membrane</keyword>
<comment type="subcellular location">
    <subcellularLocation>
        <location evidence="1">Golgi apparatus membrane</location>
        <topology evidence="1">Single-pass type II membrane protein</topology>
    </subcellularLocation>
</comment>
<feature type="region of interest" description="Disordered" evidence="11">
    <location>
        <begin position="205"/>
        <end position="225"/>
    </location>
</feature>
<dbReference type="GO" id="GO:0009311">
    <property type="term" value="P:oligosaccharide metabolic process"/>
    <property type="evidence" value="ECO:0007669"/>
    <property type="project" value="TreeGrafter"/>
</dbReference>
<organism evidence="12 13">
    <name type="scientific">Cymbomonas tetramitiformis</name>
    <dbReference type="NCBI Taxonomy" id="36881"/>
    <lineage>
        <taxon>Eukaryota</taxon>
        <taxon>Viridiplantae</taxon>
        <taxon>Chlorophyta</taxon>
        <taxon>Pyramimonadophyceae</taxon>
        <taxon>Pyramimonadales</taxon>
        <taxon>Pyramimonadaceae</taxon>
        <taxon>Cymbomonas</taxon>
    </lineage>
</organism>
<dbReference type="PANTHER" id="PTHR11987">
    <property type="entry name" value="ALPHA-2,8-SIALYLTRANSFERASE"/>
    <property type="match status" value="1"/>
</dbReference>
<evidence type="ECO:0000256" key="1">
    <source>
        <dbReference type="ARBA" id="ARBA00004323"/>
    </source>
</evidence>
<keyword evidence="8" id="KW-0333">Golgi apparatus</keyword>
<evidence type="ECO:0000256" key="10">
    <source>
        <dbReference type="ARBA" id="ARBA00023180"/>
    </source>
</evidence>
<dbReference type="Pfam" id="PF00777">
    <property type="entry name" value="Glyco_transf_29"/>
    <property type="match status" value="1"/>
</dbReference>
<name>A0AAE0L0D6_9CHLO</name>
<gene>
    <name evidence="12" type="ORF">CYMTET_24130</name>
</gene>
<evidence type="ECO:0000256" key="9">
    <source>
        <dbReference type="ARBA" id="ARBA00023136"/>
    </source>
</evidence>
<dbReference type="GO" id="GO:0003828">
    <property type="term" value="F:alpha-N-acetylneuraminate alpha-2,8-sialyltransferase activity"/>
    <property type="evidence" value="ECO:0007669"/>
    <property type="project" value="TreeGrafter"/>
</dbReference>